<name>A0A3R9ZBP6_9RICK</name>
<evidence type="ECO:0000259" key="11">
    <source>
        <dbReference type="SMART" id="SM00382"/>
    </source>
</evidence>
<comment type="caution">
    <text evidence="12">The sequence shown here is derived from an EMBL/GenBank/DDBJ whole genome shotgun (WGS) entry which is preliminary data.</text>
</comment>
<organism evidence="12 13">
    <name type="scientific">Candidatus Aquarickettsia rohweri</name>
    <dbReference type="NCBI Taxonomy" id="2602574"/>
    <lineage>
        <taxon>Bacteria</taxon>
        <taxon>Pseudomonadati</taxon>
        <taxon>Pseudomonadota</taxon>
        <taxon>Alphaproteobacteria</taxon>
        <taxon>Rickettsiales</taxon>
        <taxon>Candidatus Midichloriaceae</taxon>
        <taxon>Candidatus Aquarickettsia</taxon>
    </lineage>
</organism>
<dbReference type="GO" id="GO:0005524">
    <property type="term" value="F:ATP binding"/>
    <property type="evidence" value="ECO:0007669"/>
    <property type="project" value="UniProtKB-KW"/>
</dbReference>
<evidence type="ECO:0000256" key="6">
    <source>
        <dbReference type="ARBA" id="ARBA00022840"/>
    </source>
</evidence>
<dbReference type="PANTHER" id="PTHR11059:SF0">
    <property type="entry name" value="DNA REPAIR PROTEIN RECN"/>
    <property type="match status" value="1"/>
</dbReference>
<dbReference type="Pfam" id="PF13476">
    <property type="entry name" value="AAA_23"/>
    <property type="match status" value="1"/>
</dbReference>
<evidence type="ECO:0000256" key="10">
    <source>
        <dbReference type="SAM" id="Coils"/>
    </source>
</evidence>
<feature type="domain" description="AAA+ ATPase" evidence="11">
    <location>
        <begin position="21"/>
        <end position="506"/>
    </location>
</feature>
<keyword evidence="5 9" id="KW-0227">DNA damage</keyword>
<dbReference type="SMART" id="SM00382">
    <property type="entry name" value="AAA"/>
    <property type="match status" value="1"/>
</dbReference>
<evidence type="ECO:0000256" key="1">
    <source>
        <dbReference type="ARBA" id="ARBA00003618"/>
    </source>
</evidence>
<dbReference type="InterPro" id="IPR003593">
    <property type="entry name" value="AAA+_ATPase"/>
</dbReference>
<dbReference type="Proteomes" id="UP000279470">
    <property type="component" value="Unassembled WGS sequence"/>
</dbReference>
<evidence type="ECO:0000256" key="8">
    <source>
        <dbReference type="ARBA" id="ARBA00033408"/>
    </source>
</evidence>
<protein>
    <recommendedName>
        <fullName evidence="3 9">DNA repair protein RecN</fullName>
    </recommendedName>
    <alternativeName>
        <fullName evidence="8 9">Recombination protein N</fullName>
    </alternativeName>
</protein>
<evidence type="ECO:0000256" key="4">
    <source>
        <dbReference type="ARBA" id="ARBA00022741"/>
    </source>
</evidence>
<comment type="function">
    <text evidence="1 9">May be involved in recombinational repair of damaged DNA.</text>
</comment>
<dbReference type="GO" id="GO:0016887">
    <property type="term" value="F:ATP hydrolysis activity"/>
    <property type="evidence" value="ECO:0007669"/>
    <property type="project" value="InterPro"/>
</dbReference>
<gene>
    <name evidence="12" type="ORF">EIC27_01435</name>
</gene>
<dbReference type="InterPro" id="IPR004604">
    <property type="entry name" value="DNA_recomb/repair_RecN"/>
</dbReference>
<dbReference type="InterPro" id="IPR038729">
    <property type="entry name" value="Rad50/SbcC_AAA"/>
</dbReference>
<dbReference type="OrthoDB" id="9806954at2"/>
<dbReference type="SUPFAM" id="SSF52540">
    <property type="entry name" value="P-loop containing nucleoside triphosphate hydrolases"/>
    <property type="match status" value="1"/>
</dbReference>
<feature type="coiled-coil region" evidence="10">
    <location>
        <begin position="334"/>
        <end position="368"/>
    </location>
</feature>
<keyword evidence="10" id="KW-0175">Coiled coil</keyword>
<evidence type="ECO:0000256" key="5">
    <source>
        <dbReference type="ARBA" id="ARBA00022763"/>
    </source>
</evidence>
<sequence length="547" mass="62748">MLINLYIKNFILIDFLEINFKKGLTSIIGETGAGKSIILKALLSIFAKKSNSSVIKDKLKITSITAEFDISDNVKIKDHLINTGYIINNEKILSIRRVISFDGKNKIFINDQLTTVDNIKFIEKYLCEICSQHNQIKLLESSSHVQILDSYINNPNLLKEVSNIYQKISLFEKRLENLQNSVAQNEYEKAYLNNKIKDLELLNVKNNEMDELSLKRKSLLESSKIIEISQRSSKKLMDNNGGIISELWNMHKQLVKFSDVFNALDKNLDSIIFELESLDHDMISICENLNENSLNIDEVESRFFKIKELERKYNINSSEFSEVIQSSKRRLKSLEDATFDLKRIKNNINELKTNYLKYSKQLSDLRKDSAPSFRYKILKITNDLNLKNFDLKIEIIENKLVTPIGIDKINILIKANPEQDFLSIDKMASGGEISRIMLALKLVASNKFGNKTIIFDEIDSSTGGKTAKMIGNKLKELSKKMQVILIIHQPQIVAISDNIFKVEKEFKSNKTILSANYIKNNEIEAEISYMISGKKSDDDAKPLFKIL</sequence>
<keyword evidence="4" id="KW-0547">Nucleotide-binding</keyword>
<keyword evidence="7 9" id="KW-0234">DNA repair</keyword>
<dbReference type="Gene3D" id="3.40.50.300">
    <property type="entry name" value="P-loop containing nucleotide triphosphate hydrolases"/>
    <property type="match status" value="2"/>
</dbReference>
<evidence type="ECO:0000313" key="13">
    <source>
        <dbReference type="Proteomes" id="UP000279470"/>
    </source>
</evidence>
<evidence type="ECO:0000256" key="2">
    <source>
        <dbReference type="ARBA" id="ARBA00009441"/>
    </source>
</evidence>
<dbReference type="EMBL" id="RXFM01000012">
    <property type="protein sequence ID" value="RST70339.1"/>
    <property type="molecule type" value="Genomic_DNA"/>
</dbReference>
<comment type="similarity">
    <text evidence="2 9">Belongs to the RecN family.</text>
</comment>
<dbReference type="PANTHER" id="PTHR11059">
    <property type="entry name" value="DNA REPAIR PROTEIN RECN"/>
    <property type="match status" value="1"/>
</dbReference>
<reference evidence="13" key="1">
    <citation type="submission" date="2018-11" db="EMBL/GenBank/DDBJ databases">
        <title>Phylogenetic, genomic, and biogeographic characterization of a novel and ubiquitous marine invertebrate-associated Rickettsiales parasite, Candidatus Marinoinvertebrata rohwerii, gen. nov., sp. nov.</title>
        <authorList>
            <person name="Klinges J.G."/>
            <person name="Rosales S.M."/>
            <person name="Mcminds R."/>
            <person name="Shaver E.C."/>
            <person name="Shantz A."/>
            <person name="Peters E.C."/>
            <person name="Burkepile D.E."/>
            <person name="Silliman B.R."/>
            <person name="Vega Thurber R.L."/>
        </authorList>
    </citation>
    <scope>NUCLEOTIDE SEQUENCE [LARGE SCALE GENOMIC DNA]</scope>
    <source>
        <strain evidence="13">a_cerv_44</strain>
    </source>
</reference>
<dbReference type="GO" id="GO:0009432">
    <property type="term" value="P:SOS response"/>
    <property type="evidence" value="ECO:0007669"/>
    <property type="project" value="TreeGrafter"/>
</dbReference>
<dbReference type="RefSeq" id="WP_126044382.1">
    <property type="nucleotide sequence ID" value="NZ_RXFM01000012.1"/>
</dbReference>
<feature type="coiled-coil region" evidence="10">
    <location>
        <begin position="161"/>
        <end position="222"/>
    </location>
</feature>
<evidence type="ECO:0000256" key="3">
    <source>
        <dbReference type="ARBA" id="ARBA00021315"/>
    </source>
</evidence>
<accession>A0A3R9ZBP6</accession>
<evidence type="ECO:0000256" key="7">
    <source>
        <dbReference type="ARBA" id="ARBA00023204"/>
    </source>
</evidence>
<dbReference type="GO" id="GO:0006310">
    <property type="term" value="P:DNA recombination"/>
    <property type="evidence" value="ECO:0007669"/>
    <property type="project" value="InterPro"/>
</dbReference>
<proteinExistence type="inferred from homology"/>
<keyword evidence="6" id="KW-0067">ATP-binding</keyword>
<evidence type="ECO:0000256" key="9">
    <source>
        <dbReference type="PIRNR" id="PIRNR003128"/>
    </source>
</evidence>
<dbReference type="AlphaFoldDB" id="A0A3R9ZBP6"/>
<evidence type="ECO:0000313" key="12">
    <source>
        <dbReference type="EMBL" id="RST70339.1"/>
    </source>
</evidence>
<dbReference type="PIRSF" id="PIRSF003128">
    <property type="entry name" value="RecN"/>
    <property type="match status" value="1"/>
</dbReference>
<dbReference type="GO" id="GO:0006302">
    <property type="term" value="P:double-strand break repair"/>
    <property type="evidence" value="ECO:0007669"/>
    <property type="project" value="InterPro"/>
</dbReference>
<dbReference type="InterPro" id="IPR027417">
    <property type="entry name" value="P-loop_NTPase"/>
</dbReference>
<dbReference type="GO" id="GO:0043590">
    <property type="term" value="C:bacterial nucleoid"/>
    <property type="evidence" value="ECO:0007669"/>
    <property type="project" value="TreeGrafter"/>
</dbReference>
<keyword evidence="13" id="KW-1185">Reference proteome</keyword>